<feature type="compositionally biased region" description="Basic and acidic residues" evidence="1">
    <location>
        <begin position="1"/>
        <end position="21"/>
    </location>
</feature>
<organism evidence="2 3">
    <name type="scientific">Chryseobacterium piscium</name>
    <dbReference type="NCBI Taxonomy" id="333702"/>
    <lineage>
        <taxon>Bacteria</taxon>
        <taxon>Pseudomonadati</taxon>
        <taxon>Bacteroidota</taxon>
        <taxon>Flavobacteriia</taxon>
        <taxon>Flavobacteriales</taxon>
        <taxon>Weeksellaceae</taxon>
        <taxon>Chryseobacterium group</taxon>
        <taxon>Chryseobacterium</taxon>
    </lineage>
</organism>
<reference evidence="2 3" key="1">
    <citation type="journal article" date="2006" name="Int. J. Syst. Evol. Microbiol.">
        <title>Chryseobacterium piscium sp. nov., isolated from fish of the South Atlantic Ocean off South Africa.</title>
        <authorList>
            <person name="de Beer H."/>
            <person name="Hugo C.J."/>
            <person name="Jooste P.J."/>
            <person name="Vancanneyt M."/>
            <person name="Coenye T."/>
            <person name="Vandamme P."/>
        </authorList>
    </citation>
    <scope>NUCLEOTIDE SEQUENCE [LARGE SCALE GENOMIC DNA]</scope>
    <source>
        <strain evidence="2 3">CCUG 51923</strain>
    </source>
</reference>
<gene>
    <name evidence="2" type="ORF">DRF62_07385</name>
</gene>
<dbReference type="EMBL" id="QNVS01000016">
    <property type="protein sequence ID" value="REC55082.1"/>
    <property type="molecule type" value="Genomic_DNA"/>
</dbReference>
<dbReference type="SUPFAM" id="SSF46955">
    <property type="entry name" value="Putative DNA-binding domain"/>
    <property type="match status" value="1"/>
</dbReference>
<sequence length="92" mass="10695">MPTFRKDNSSHKNEVHQKPLEQEDILSPFYFPPPEDQMRQKAVAEMFNTSVQTIISWSDAGKIPTFQLGKIPIYSRKLLIYTARNNRSLLKS</sequence>
<evidence type="ECO:0008006" key="4">
    <source>
        <dbReference type="Google" id="ProtNLM"/>
    </source>
</evidence>
<protein>
    <recommendedName>
        <fullName evidence="4">DNA-binding protein</fullName>
    </recommendedName>
</protein>
<proteinExistence type="predicted"/>
<evidence type="ECO:0000313" key="3">
    <source>
        <dbReference type="Proteomes" id="UP000256512"/>
    </source>
</evidence>
<evidence type="ECO:0000256" key="1">
    <source>
        <dbReference type="SAM" id="MobiDB-lite"/>
    </source>
</evidence>
<dbReference type="Proteomes" id="UP000256512">
    <property type="component" value="Unassembled WGS sequence"/>
</dbReference>
<accession>A0A3D9BNS1</accession>
<evidence type="ECO:0000313" key="2">
    <source>
        <dbReference type="EMBL" id="REC55082.1"/>
    </source>
</evidence>
<name>A0A3D9BNS1_9FLAO</name>
<dbReference type="AlphaFoldDB" id="A0A3D9BNS1"/>
<dbReference type="RefSeq" id="WP_115949750.1">
    <property type="nucleotide sequence ID" value="NZ_QNVS01000016.1"/>
</dbReference>
<keyword evidence="3" id="KW-1185">Reference proteome</keyword>
<comment type="caution">
    <text evidence="2">The sequence shown here is derived from an EMBL/GenBank/DDBJ whole genome shotgun (WGS) entry which is preliminary data.</text>
</comment>
<feature type="region of interest" description="Disordered" evidence="1">
    <location>
        <begin position="1"/>
        <end position="26"/>
    </location>
</feature>
<dbReference type="InterPro" id="IPR009061">
    <property type="entry name" value="DNA-bd_dom_put_sf"/>
</dbReference>